<gene>
    <name evidence="4" type="ORF">CVO76_00165</name>
</gene>
<dbReference type="PANTHER" id="PTHR23308">
    <property type="entry name" value="NUCLEAR INHIBITOR OF PROTEIN PHOSPHATASE-1"/>
    <property type="match status" value="1"/>
</dbReference>
<dbReference type="Gene3D" id="2.60.200.20">
    <property type="match status" value="1"/>
</dbReference>
<evidence type="ECO:0000256" key="1">
    <source>
        <dbReference type="ARBA" id="ARBA00022553"/>
    </source>
</evidence>
<dbReference type="InterPro" id="IPR022128">
    <property type="entry name" value="FhaA_N"/>
</dbReference>
<feature type="region of interest" description="Disordered" evidence="2">
    <location>
        <begin position="124"/>
        <end position="145"/>
    </location>
</feature>
<name>A0A2L0UAI9_9MICC</name>
<dbReference type="SUPFAM" id="SSF49879">
    <property type="entry name" value="SMAD/FHA domain"/>
    <property type="match status" value="1"/>
</dbReference>
<dbReference type="InterPro" id="IPR042287">
    <property type="entry name" value="FhaA_N_sf"/>
</dbReference>
<dbReference type="RefSeq" id="WP_208740269.1">
    <property type="nucleotide sequence ID" value="NZ_CP024915.1"/>
</dbReference>
<proteinExistence type="predicted"/>
<dbReference type="InterPro" id="IPR008984">
    <property type="entry name" value="SMAD_FHA_dom_sf"/>
</dbReference>
<dbReference type="InterPro" id="IPR050923">
    <property type="entry name" value="Cell_Proc_Reg/RNA_Proc"/>
</dbReference>
<accession>A0A2L0UAI9</accession>
<evidence type="ECO:0000256" key="2">
    <source>
        <dbReference type="SAM" id="MobiDB-lite"/>
    </source>
</evidence>
<reference evidence="4 5" key="1">
    <citation type="submission" date="2017-11" db="EMBL/GenBank/DDBJ databases">
        <title>Draft genome of Arthrobacter agilis strain UMCV2, a plant growth-promoting rhizobacterium and biocontrol capacity of phytopathogenic fungi.</title>
        <authorList>
            <person name="Martinez-Camara R."/>
            <person name="Santoyo G."/>
            <person name="Moreno-Hagelsieb G."/>
            <person name="Valencia-Cantero E."/>
        </authorList>
    </citation>
    <scope>NUCLEOTIDE SEQUENCE [LARGE SCALE GENOMIC DNA]</scope>
    <source>
        <strain evidence="4 5">UMCV2</strain>
    </source>
</reference>
<organism evidence="4 5">
    <name type="scientific">Arthrobacter agilis</name>
    <dbReference type="NCBI Taxonomy" id="37921"/>
    <lineage>
        <taxon>Bacteria</taxon>
        <taxon>Bacillati</taxon>
        <taxon>Actinomycetota</taxon>
        <taxon>Actinomycetes</taxon>
        <taxon>Micrococcales</taxon>
        <taxon>Micrococcaceae</taxon>
        <taxon>Arthrobacter</taxon>
    </lineage>
</organism>
<dbReference type="PROSITE" id="PS50006">
    <property type="entry name" value="FHA_DOMAIN"/>
    <property type="match status" value="1"/>
</dbReference>
<keyword evidence="1" id="KW-0597">Phosphoprotein</keyword>
<dbReference type="Proteomes" id="UP000239187">
    <property type="component" value="Chromosome"/>
</dbReference>
<sequence>MGILDNVERGLEKLVRGAFTTGSRAQVQPLEIASALRKELDNRSLVLSQGRTLAPNVFTARLSDSDFDLAQQWGSALAEELCDVVIAHVNSQQYSLQGPVRVSFEHDPELKAGIFEIDSSIEKQDAARRPAGPAAPAAPRRQPTRYQPILEIDGQRYSINSGSIVLGRSSEADILVDDTGVSRRHLEIRARDGRIYAVDLGSTNGSYVNGQRVHGQAELTDGSTITMGRSRMTFRLVPTQDGGVPR</sequence>
<dbReference type="InterPro" id="IPR000253">
    <property type="entry name" value="FHA_dom"/>
</dbReference>
<dbReference type="Gene3D" id="3.30.2320.60">
    <property type="entry name" value="FhaA, phosphopeptide-binding domain (DUF3662)"/>
    <property type="match status" value="1"/>
</dbReference>
<feature type="compositionally biased region" description="Low complexity" evidence="2">
    <location>
        <begin position="129"/>
        <end position="141"/>
    </location>
</feature>
<feature type="domain" description="FHA" evidence="3">
    <location>
        <begin position="164"/>
        <end position="213"/>
    </location>
</feature>
<protein>
    <submittedName>
        <fullName evidence="4">DUF2662 domain-containing protein</fullName>
    </submittedName>
</protein>
<evidence type="ECO:0000313" key="4">
    <source>
        <dbReference type="EMBL" id="AUZ86237.1"/>
    </source>
</evidence>
<dbReference type="CDD" id="cd00060">
    <property type="entry name" value="FHA"/>
    <property type="match status" value="1"/>
</dbReference>
<evidence type="ECO:0000313" key="5">
    <source>
        <dbReference type="Proteomes" id="UP000239187"/>
    </source>
</evidence>
<dbReference type="AlphaFoldDB" id="A0A2L0UAI9"/>
<dbReference type="Pfam" id="PF12401">
    <property type="entry name" value="FhaA_N"/>
    <property type="match status" value="1"/>
</dbReference>
<evidence type="ECO:0000259" key="3">
    <source>
        <dbReference type="PROSITE" id="PS50006"/>
    </source>
</evidence>
<dbReference type="SMART" id="SM00240">
    <property type="entry name" value="FHA"/>
    <property type="match status" value="1"/>
</dbReference>
<dbReference type="EMBL" id="CP024915">
    <property type="protein sequence ID" value="AUZ86237.1"/>
    <property type="molecule type" value="Genomic_DNA"/>
</dbReference>
<dbReference type="Pfam" id="PF00498">
    <property type="entry name" value="FHA"/>
    <property type="match status" value="1"/>
</dbReference>